<dbReference type="EMBL" id="JBBNAG010000003">
    <property type="protein sequence ID" value="KAK9147227.1"/>
    <property type="molecule type" value="Genomic_DNA"/>
</dbReference>
<dbReference type="SUPFAM" id="SSF50978">
    <property type="entry name" value="WD40 repeat-like"/>
    <property type="match status" value="1"/>
</dbReference>
<name>A0AAP0K9M9_9MAGN</name>
<feature type="repeat" description="WD" evidence="3">
    <location>
        <begin position="432"/>
        <end position="467"/>
    </location>
</feature>
<dbReference type="Gene3D" id="2.130.10.10">
    <property type="entry name" value="YVTN repeat-like/Quinoprotein amine dehydrogenase"/>
    <property type="match status" value="1"/>
</dbReference>
<dbReference type="InterPro" id="IPR036322">
    <property type="entry name" value="WD40_repeat_dom_sf"/>
</dbReference>
<dbReference type="InterPro" id="IPR015943">
    <property type="entry name" value="WD40/YVTN_repeat-like_dom_sf"/>
</dbReference>
<evidence type="ECO:0008006" key="6">
    <source>
        <dbReference type="Google" id="ProtNLM"/>
    </source>
</evidence>
<evidence type="ECO:0000313" key="4">
    <source>
        <dbReference type="EMBL" id="KAK9147227.1"/>
    </source>
</evidence>
<feature type="repeat" description="WD" evidence="3">
    <location>
        <begin position="392"/>
        <end position="424"/>
    </location>
</feature>
<keyword evidence="5" id="KW-1185">Reference proteome</keyword>
<reference evidence="4 5" key="1">
    <citation type="submission" date="2024-01" db="EMBL/GenBank/DDBJ databases">
        <title>Genome assemblies of Stephania.</title>
        <authorList>
            <person name="Yang L."/>
        </authorList>
    </citation>
    <scope>NUCLEOTIDE SEQUENCE [LARGE SCALE GENOMIC DNA]</scope>
    <source>
        <strain evidence="4">JXDWG</strain>
        <tissue evidence="4">Leaf</tissue>
    </source>
</reference>
<comment type="caution">
    <text evidence="4">The sequence shown here is derived from an EMBL/GenBank/DDBJ whole genome shotgun (WGS) entry which is preliminary data.</text>
</comment>
<feature type="repeat" description="WD" evidence="3">
    <location>
        <begin position="576"/>
        <end position="602"/>
    </location>
</feature>
<protein>
    <recommendedName>
        <fullName evidence="6">WD repeat-containing protein 44</fullName>
    </recommendedName>
</protein>
<evidence type="ECO:0000256" key="2">
    <source>
        <dbReference type="ARBA" id="ARBA00022737"/>
    </source>
</evidence>
<proteinExistence type="predicted"/>
<dbReference type="PRINTS" id="PR00320">
    <property type="entry name" value="GPROTEINBRPT"/>
</dbReference>
<sequence>MMWSCCREGGEEEDQFFDTREEISSVSDSGSDCFDDFNCGHTASSGPVNLGDGRFDYEIWTKNPVSVEERRQNFFNWLGLSMCKTSKDEHSGDSIENEAPFNVDRVREYCGAVLANSDSKHLSSLSWSSFWACSSETRDSLEDHRVSEENVVCKIRNLDDGTEFIVDQLEQDGILGRLREVGSDRLITAEQFHSEHGFSHLVHQFMQRETDAQSIDSEKSAVNRVRNSWLRKLGSVACVVDRHAEFDNLEPDKSLLNGAESNRVRKIRVHQSKKRSKELSALYVEQEIHAHKGSILTMKFSPDGEYLASAGEDGVVRVWRVSESERPDEDVVPYTDSSSVYFRVSQSSELTPIVAEKAKKGKLKSFRRTSDSACVIFPPTVFSISEKPVHEFYGHIGEILDLSWSNNQCLLSSSTDKTVRLWKIGFDECQRVFSHNNYVTCIQFNPQDDNYFISGSIDGKVRIWNISGCRVVDWTDIKEIVTAVCYRPDGQGCIVGSMLGNCRFYGAADNQLQLEVQICLQSKKKAPGKRITGFQFSPREPSKLMVTSADSQVRILDGVDIIGKYRGFRNTGSQISASFTSDGKHIVSASEDSNVYVWNYNSQDGSAPSHAKSTRSCEHFFSSNVSVAIPWCGIRSGNSISSTATGTELSHIVSQNLQARCQQNMWNHQNSNANLSHAFPLSLPQNFPLGQGLFLEVLPKGTATWPEEKLPVSSPLAMSPAICKSQYKFLKSSCQNTFTSPNLWGQVIVTASLDGRIRSFHNYGLPLP</sequence>
<dbReference type="Proteomes" id="UP001419268">
    <property type="component" value="Unassembled WGS sequence"/>
</dbReference>
<keyword evidence="1 3" id="KW-0853">WD repeat</keyword>
<dbReference type="InterPro" id="IPR040324">
    <property type="entry name" value="WDR44/Dgr2"/>
</dbReference>
<dbReference type="SMART" id="SM00320">
    <property type="entry name" value="WD40"/>
    <property type="match status" value="6"/>
</dbReference>
<accession>A0AAP0K9M9</accession>
<dbReference type="Pfam" id="PF00400">
    <property type="entry name" value="WD40"/>
    <property type="match status" value="4"/>
</dbReference>
<evidence type="ECO:0000256" key="3">
    <source>
        <dbReference type="PROSITE-ProRule" id="PRU00221"/>
    </source>
</evidence>
<dbReference type="PROSITE" id="PS50294">
    <property type="entry name" value="WD_REPEATS_REGION"/>
    <property type="match status" value="3"/>
</dbReference>
<feature type="repeat" description="WD" evidence="3">
    <location>
        <begin position="288"/>
        <end position="329"/>
    </location>
</feature>
<evidence type="ECO:0000313" key="5">
    <source>
        <dbReference type="Proteomes" id="UP001419268"/>
    </source>
</evidence>
<dbReference type="PANTHER" id="PTHR14221">
    <property type="entry name" value="WD REPEAT DOMAIN 44"/>
    <property type="match status" value="1"/>
</dbReference>
<dbReference type="InterPro" id="IPR001680">
    <property type="entry name" value="WD40_rpt"/>
</dbReference>
<dbReference type="PANTHER" id="PTHR14221:SF0">
    <property type="entry name" value="WD REPEAT-CONTAINING PROTEIN 44"/>
    <property type="match status" value="1"/>
</dbReference>
<organism evidence="4 5">
    <name type="scientific">Stephania cephalantha</name>
    <dbReference type="NCBI Taxonomy" id="152367"/>
    <lineage>
        <taxon>Eukaryota</taxon>
        <taxon>Viridiplantae</taxon>
        <taxon>Streptophyta</taxon>
        <taxon>Embryophyta</taxon>
        <taxon>Tracheophyta</taxon>
        <taxon>Spermatophyta</taxon>
        <taxon>Magnoliopsida</taxon>
        <taxon>Ranunculales</taxon>
        <taxon>Menispermaceae</taxon>
        <taxon>Menispermoideae</taxon>
        <taxon>Cissampelideae</taxon>
        <taxon>Stephania</taxon>
    </lineage>
</organism>
<gene>
    <name evidence="4" type="ORF">Scep_005984</name>
</gene>
<dbReference type="AlphaFoldDB" id="A0AAP0K9M9"/>
<dbReference type="InterPro" id="IPR020472">
    <property type="entry name" value="WD40_PAC1"/>
</dbReference>
<evidence type="ECO:0000256" key="1">
    <source>
        <dbReference type="ARBA" id="ARBA00022574"/>
    </source>
</evidence>
<keyword evidence="2" id="KW-0677">Repeat</keyword>
<dbReference type="PROSITE" id="PS50082">
    <property type="entry name" value="WD_REPEATS_2"/>
    <property type="match status" value="4"/>
</dbReference>